<reference evidence="2 3" key="1">
    <citation type="journal article" date="2019" name="Sci. Rep.">
        <title>Orb-weaving spider Araneus ventricosus genome elucidates the spidroin gene catalogue.</title>
        <authorList>
            <person name="Kono N."/>
            <person name="Nakamura H."/>
            <person name="Ohtoshi R."/>
            <person name="Moran D.A.P."/>
            <person name="Shinohara A."/>
            <person name="Yoshida Y."/>
            <person name="Fujiwara M."/>
            <person name="Mori M."/>
            <person name="Tomita M."/>
            <person name="Arakawa K."/>
        </authorList>
    </citation>
    <scope>NUCLEOTIDE SEQUENCE [LARGE SCALE GENOMIC DNA]</scope>
</reference>
<dbReference type="SUPFAM" id="SSF50630">
    <property type="entry name" value="Acid proteases"/>
    <property type="match status" value="1"/>
</dbReference>
<dbReference type="Proteomes" id="UP000499080">
    <property type="component" value="Unassembled WGS sequence"/>
</dbReference>
<feature type="region of interest" description="Disordered" evidence="1">
    <location>
        <begin position="1"/>
        <end position="21"/>
    </location>
</feature>
<name>A0A4Y2GJT7_ARAVE</name>
<protein>
    <recommendedName>
        <fullName evidence="4">Peptidase A2 domain-containing protein</fullName>
    </recommendedName>
</protein>
<comment type="caution">
    <text evidence="2">The sequence shown here is derived from an EMBL/GenBank/DDBJ whole genome shotgun (WGS) entry which is preliminary data.</text>
</comment>
<dbReference type="SUPFAM" id="SSF56672">
    <property type="entry name" value="DNA/RNA polymerases"/>
    <property type="match status" value="1"/>
</dbReference>
<dbReference type="Gene3D" id="3.10.10.10">
    <property type="entry name" value="HIV Type 1 Reverse Transcriptase, subunit A, domain 1"/>
    <property type="match status" value="1"/>
</dbReference>
<keyword evidence="3" id="KW-1185">Reference proteome</keyword>
<feature type="compositionally biased region" description="Low complexity" evidence="1">
    <location>
        <begin position="10"/>
        <end position="21"/>
    </location>
</feature>
<evidence type="ECO:0000313" key="2">
    <source>
        <dbReference type="EMBL" id="GBM52999.1"/>
    </source>
</evidence>
<evidence type="ECO:0000313" key="3">
    <source>
        <dbReference type="Proteomes" id="UP000499080"/>
    </source>
</evidence>
<sequence>MKHVNCHQNSLDSASKSDSKLATPARTVNQISVQNISQNLMHDDITLSGIQLAALCDTGSQATMINEKIYLRIVSPPLYPSQITFSGIGRNTVQSIGFFQDSSTVQNFNTLPPKIQVLSDDTLPLDVVIGIDFLLQTQFTFDKDGIRSCCNNDEYFLFHVANVIDDCPSDLSHVSDSNIRNELPSLITSYKPYKTKDTKLKMNIALQDQIPVCQRARRLSYPEKQKVNEQISGWLNHSIIRDSCSDYCSPLLLCKKKDGNRITSHGS</sequence>
<dbReference type="InterPro" id="IPR043502">
    <property type="entry name" value="DNA/RNA_pol_sf"/>
</dbReference>
<accession>A0A4Y2GJT7</accession>
<dbReference type="EMBL" id="BGPR01001401">
    <property type="protein sequence ID" value="GBM52999.1"/>
    <property type="molecule type" value="Genomic_DNA"/>
</dbReference>
<dbReference type="AlphaFoldDB" id="A0A4Y2GJT7"/>
<dbReference type="InterPro" id="IPR021109">
    <property type="entry name" value="Peptidase_aspartic_dom_sf"/>
</dbReference>
<dbReference type="OrthoDB" id="8059659at2759"/>
<organism evidence="2 3">
    <name type="scientific">Araneus ventricosus</name>
    <name type="common">Orbweaver spider</name>
    <name type="synonym">Epeira ventricosa</name>
    <dbReference type="NCBI Taxonomy" id="182803"/>
    <lineage>
        <taxon>Eukaryota</taxon>
        <taxon>Metazoa</taxon>
        <taxon>Ecdysozoa</taxon>
        <taxon>Arthropoda</taxon>
        <taxon>Chelicerata</taxon>
        <taxon>Arachnida</taxon>
        <taxon>Araneae</taxon>
        <taxon>Araneomorphae</taxon>
        <taxon>Entelegynae</taxon>
        <taxon>Araneoidea</taxon>
        <taxon>Araneidae</taxon>
        <taxon>Araneus</taxon>
    </lineage>
</organism>
<dbReference type="GO" id="GO:0071897">
    <property type="term" value="P:DNA biosynthetic process"/>
    <property type="evidence" value="ECO:0007669"/>
    <property type="project" value="UniProtKB-ARBA"/>
</dbReference>
<proteinExistence type="predicted"/>
<evidence type="ECO:0008006" key="4">
    <source>
        <dbReference type="Google" id="ProtNLM"/>
    </source>
</evidence>
<gene>
    <name evidence="2" type="ORF">AVEN_111341_1</name>
</gene>
<dbReference type="Gene3D" id="2.40.70.10">
    <property type="entry name" value="Acid Proteases"/>
    <property type="match status" value="1"/>
</dbReference>
<evidence type="ECO:0000256" key="1">
    <source>
        <dbReference type="SAM" id="MobiDB-lite"/>
    </source>
</evidence>